<keyword evidence="3" id="KW-1185">Reference proteome</keyword>
<organism evidence="2 3">
    <name type="scientific">Scophthalmus maximus</name>
    <name type="common">Turbot</name>
    <name type="synonym">Psetta maxima</name>
    <dbReference type="NCBI Taxonomy" id="52904"/>
    <lineage>
        <taxon>Eukaryota</taxon>
        <taxon>Metazoa</taxon>
        <taxon>Chordata</taxon>
        <taxon>Craniata</taxon>
        <taxon>Vertebrata</taxon>
        <taxon>Euteleostomi</taxon>
        <taxon>Actinopterygii</taxon>
        <taxon>Neopterygii</taxon>
        <taxon>Teleostei</taxon>
        <taxon>Neoteleostei</taxon>
        <taxon>Acanthomorphata</taxon>
        <taxon>Carangaria</taxon>
        <taxon>Pleuronectiformes</taxon>
        <taxon>Pleuronectoidei</taxon>
        <taxon>Scophthalmidae</taxon>
        <taxon>Scophthalmus</taxon>
    </lineage>
</organism>
<dbReference type="EMBL" id="CP026243">
    <property type="protein sequence ID" value="AWO95603.1"/>
    <property type="molecule type" value="Genomic_DNA"/>
</dbReference>
<name>A0A2U9AVB5_SCOMX</name>
<accession>A0A2U9AVB5</accession>
<dbReference type="AlphaFoldDB" id="A0A2U9AVB5"/>
<protein>
    <submittedName>
        <fullName evidence="2">Uncharacterized protein</fullName>
    </submittedName>
</protein>
<feature type="compositionally biased region" description="Basic and acidic residues" evidence="1">
    <location>
        <begin position="73"/>
        <end position="103"/>
    </location>
</feature>
<reference evidence="2 3" key="1">
    <citation type="submission" date="2017-12" db="EMBL/GenBank/DDBJ databases">
        <title>Integrating genomic resources of turbot (Scophthalmus maximus) in depth evaluation of genetic and physical mapping variation across individuals.</title>
        <authorList>
            <person name="Martinez P."/>
        </authorList>
    </citation>
    <scope>NUCLEOTIDE SEQUENCE [LARGE SCALE GENOMIC DNA]</scope>
</reference>
<feature type="region of interest" description="Disordered" evidence="1">
    <location>
        <begin position="67"/>
        <end position="103"/>
    </location>
</feature>
<evidence type="ECO:0000313" key="2">
    <source>
        <dbReference type="EMBL" id="AWO95603.1"/>
    </source>
</evidence>
<gene>
    <name evidence="2" type="ORF">SMAX5B_003940</name>
</gene>
<proteinExistence type="predicted"/>
<feature type="compositionally biased region" description="Basic and acidic residues" evidence="1">
    <location>
        <begin position="1"/>
        <end position="20"/>
    </location>
</feature>
<feature type="region of interest" description="Disordered" evidence="1">
    <location>
        <begin position="1"/>
        <end position="23"/>
    </location>
</feature>
<sequence>MNSEPCEVRGRERREHHPPEGFRSGLKLKTYQAFIDFSVASAAPQVESLSELSRIRDDAEVRYPYAITQPAGLDRDREARERGDGGFCRDGEEGDEKDNRRDL</sequence>
<evidence type="ECO:0000313" key="3">
    <source>
        <dbReference type="Proteomes" id="UP000246464"/>
    </source>
</evidence>
<evidence type="ECO:0000256" key="1">
    <source>
        <dbReference type="SAM" id="MobiDB-lite"/>
    </source>
</evidence>
<dbReference type="Proteomes" id="UP000246464">
    <property type="component" value="Chromosome 1"/>
</dbReference>